<dbReference type="InterPro" id="IPR000524">
    <property type="entry name" value="Tscrpt_reg_HTH_GntR"/>
</dbReference>
<dbReference type="Pfam" id="PF00392">
    <property type="entry name" value="GntR"/>
    <property type="match status" value="1"/>
</dbReference>
<dbReference type="InterPro" id="IPR036390">
    <property type="entry name" value="WH_DNA-bd_sf"/>
</dbReference>
<dbReference type="InterPro" id="IPR008920">
    <property type="entry name" value="TF_FadR/GntR_C"/>
</dbReference>
<dbReference type="GO" id="GO:0003700">
    <property type="term" value="F:DNA-binding transcription factor activity"/>
    <property type="evidence" value="ECO:0007669"/>
    <property type="project" value="InterPro"/>
</dbReference>
<reference evidence="5 6" key="1">
    <citation type="submission" date="2020-07" db="EMBL/GenBank/DDBJ databases">
        <title>Sequencing the genomes of 1000 actinobacteria strains.</title>
        <authorList>
            <person name="Klenk H.-P."/>
        </authorList>
    </citation>
    <scope>NUCLEOTIDE SEQUENCE [LARGE SCALE GENOMIC DNA]</scope>
    <source>
        <strain evidence="5 6">DSM 22083</strain>
    </source>
</reference>
<name>A0A7Y9IAK2_9ACTN</name>
<evidence type="ECO:0000259" key="4">
    <source>
        <dbReference type="PROSITE" id="PS50949"/>
    </source>
</evidence>
<dbReference type="SMART" id="SM00345">
    <property type="entry name" value="HTH_GNTR"/>
    <property type="match status" value="1"/>
</dbReference>
<keyword evidence="2 5" id="KW-0238">DNA-binding</keyword>
<accession>A0A7Y9IAK2</accession>
<dbReference type="RefSeq" id="WP_179754331.1">
    <property type="nucleotide sequence ID" value="NZ_JACCBU010000001.1"/>
</dbReference>
<evidence type="ECO:0000313" key="5">
    <source>
        <dbReference type="EMBL" id="NYE73088.1"/>
    </source>
</evidence>
<dbReference type="Gene3D" id="1.10.10.10">
    <property type="entry name" value="Winged helix-like DNA-binding domain superfamily/Winged helix DNA-binding domain"/>
    <property type="match status" value="1"/>
</dbReference>
<dbReference type="SUPFAM" id="SSF46785">
    <property type="entry name" value="Winged helix' DNA-binding domain"/>
    <property type="match status" value="1"/>
</dbReference>
<dbReference type="PROSITE" id="PS50949">
    <property type="entry name" value="HTH_GNTR"/>
    <property type="match status" value="1"/>
</dbReference>
<keyword evidence="1" id="KW-0805">Transcription regulation</keyword>
<keyword evidence="6" id="KW-1185">Reference proteome</keyword>
<evidence type="ECO:0000256" key="3">
    <source>
        <dbReference type="ARBA" id="ARBA00023163"/>
    </source>
</evidence>
<feature type="domain" description="HTH gntR-type" evidence="4">
    <location>
        <begin position="11"/>
        <end position="78"/>
    </location>
</feature>
<dbReference type="GO" id="GO:0003677">
    <property type="term" value="F:DNA binding"/>
    <property type="evidence" value="ECO:0007669"/>
    <property type="project" value="UniProtKB-KW"/>
</dbReference>
<sequence length="228" mass="25280">MSTGEGRLDRRALRDQVYDRVLELLLSGEIAAGERLSIDTMARDLSVSPTPVREALVQLERTGLVTREALKGYRVAPPLDPEQLTELFDARIMLEETAARLSTAATDRLLPDLREAHARHRAASDEVLAAGAEPVPLPVTQRYFDADRAFHDVIFAHSGNRYLVQMYDGLGALTHRMRQAALRGPEDVREAVAEHEAVLKAYENDPATASEALRRHVTGVRNRSLSGH</sequence>
<keyword evidence="3" id="KW-0804">Transcription</keyword>
<evidence type="ECO:0000313" key="6">
    <source>
        <dbReference type="Proteomes" id="UP000569914"/>
    </source>
</evidence>
<dbReference type="Pfam" id="PF07729">
    <property type="entry name" value="FCD"/>
    <property type="match status" value="1"/>
</dbReference>
<evidence type="ECO:0000256" key="2">
    <source>
        <dbReference type="ARBA" id="ARBA00023125"/>
    </source>
</evidence>
<dbReference type="Proteomes" id="UP000569914">
    <property type="component" value="Unassembled WGS sequence"/>
</dbReference>
<gene>
    <name evidence="5" type="ORF">BKA15_004417</name>
</gene>
<protein>
    <submittedName>
        <fullName evidence="5">DNA-binding GntR family transcriptional regulator</fullName>
    </submittedName>
</protein>
<dbReference type="InterPro" id="IPR036388">
    <property type="entry name" value="WH-like_DNA-bd_sf"/>
</dbReference>
<dbReference type="PANTHER" id="PTHR43537">
    <property type="entry name" value="TRANSCRIPTIONAL REGULATOR, GNTR FAMILY"/>
    <property type="match status" value="1"/>
</dbReference>
<organism evidence="5 6">
    <name type="scientific">Microlunatus parietis</name>
    <dbReference type="NCBI Taxonomy" id="682979"/>
    <lineage>
        <taxon>Bacteria</taxon>
        <taxon>Bacillati</taxon>
        <taxon>Actinomycetota</taxon>
        <taxon>Actinomycetes</taxon>
        <taxon>Propionibacteriales</taxon>
        <taxon>Propionibacteriaceae</taxon>
        <taxon>Microlunatus</taxon>
    </lineage>
</organism>
<evidence type="ECO:0000256" key="1">
    <source>
        <dbReference type="ARBA" id="ARBA00023015"/>
    </source>
</evidence>
<dbReference type="PANTHER" id="PTHR43537:SF5">
    <property type="entry name" value="UXU OPERON TRANSCRIPTIONAL REGULATOR"/>
    <property type="match status" value="1"/>
</dbReference>
<dbReference type="SUPFAM" id="SSF48008">
    <property type="entry name" value="GntR ligand-binding domain-like"/>
    <property type="match status" value="1"/>
</dbReference>
<dbReference type="SMART" id="SM00895">
    <property type="entry name" value="FCD"/>
    <property type="match status" value="1"/>
</dbReference>
<dbReference type="InterPro" id="IPR011711">
    <property type="entry name" value="GntR_C"/>
</dbReference>
<comment type="caution">
    <text evidence="5">The sequence shown here is derived from an EMBL/GenBank/DDBJ whole genome shotgun (WGS) entry which is preliminary data.</text>
</comment>
<dbReference type="AlphaFoldDB" id="A0A7Y9IAK2"/>
<dbReference type="EMBL" id="JACCBU010000001">
    <property type="protein sequence ID" value="NYE73088.1"/>
    <property type="molecule type" value="Genomic_DNA"/>
</dbReference>
<proteinExistence type="predicted"/>
<dbReference type="Gene3D" id="1.20.120.530">
    <property type="entry name" value="GntR ligand-binding domain-like"/>
    <property type="match status" value="1"/>
</dbReference>
<dbReference type="CDD" id="cd07377">
    <property type="entry name" value="WHTH_GntR"/>
    <property type="match status" value="1"/>
</dbReference>